<organism evidence="1 2">
    <name type="scientific">Nelumbo nucifera</name>
    <name type="common">Sacred lotus</name>
    <dbReference type="NCBI Taxonomy" id="4432"/>
    <lineage>
        <taxon>Eukaryota</taxon>
        <taxon>Viridiplantae</taxon>
        <taxon>Streptophyta</taxon>
        <taxon>Embryophyta</taxon>
        <taxon>Tracheophyta</taxon>
        <taxon>Spermatophyta</taxon>
        <taxon>Magnoliopsida</taxon>
        <taxon>Proteales</taxon>
        <taxon>Nelumbonaceae</taxon>
        <taxon>Nelumbo</taxon>
    </lineage>
</organism>
<evidence type="ECO:0000313" key="2">
    <source>
        <dbReference type="Proteomes" id="UP000607653"/>
    </source>
</evidence>
<sequence>MDEMLNGDRKTGSSPLMCVFFILGSGEDVNHFFNDMEPLFPSIWHFMDFIVDLFNNQWLPITNKMGELCGSVLWLSFPEVFSIREILESFRCKGPCPSLKSFQ</sequence>
<comment type="caution">
    <text evidence="1">The sequence shown here is derived from an EMBL/GenBank/DDBJ whole genome shotgun (WGS) entry which is preliminary data.</text>
</comment>
<protein>
    <submittedName>
        <fullName evidence="1">Uncharacterized protein</fullName>
    </submittedName>
</protein>
<keyword evidence="2" id="KW-1185">Reference proteome</keyword>
<dbReference type="EMBL" id="DUZY01000008">
    <property type="protein sequence ID" value="DAD47309.1"/>
    <property type="molecule type" value="Genomic_DNA"/>
</dbReference>
<gene>
    <name evidence="1" type="ORF">HUJ06_017246</name>
</gene>
<accession>A0A822ZVJ7</accession>
<evidence type="ECO:0000313" key="1">
    <source>
        <dbReference type="EMBL" id="DAD47309.1"/>
    </source>
</evidence>
<reference evidence="1 2" key="1">
    <citation type="journal article" date="2020" name="Mol. Biol. Evol.">
        <title>Distinct Expression and Methylation Patterns for Genes with Different Fates following a Single Whole-Genome Duplication in Flowering Plants.</title>
        <authorList>
            <person name="Shi T."/>
            <person name="Rahmani R.S."/>
            <person name="Gugger P.F."/>
            <person name="Wang M."/>
            <person name="Li H."/>
            <person name="Zhang Y."/>
            <person name="Li Z."/>
            <person name="Wang Q."/>
            <person name="Van de Peer Y."/>
            <person name="Marchal K."/>
            <person name="Chen J."/>
        </authorList>
    </citation>
    <scope>NUCLEOTIDE SEQUENCE [LARGE SCALE GENOMIC DNA]</scope>
    <source>
        <tissue evidence="1">Leaf</tissue>
    </source>
</reference>
<dbReference type="AlphaFoldDB" id="A0A822ZVJ7"/>
<proteinExistence type="predicted"/>
<name>A0A822ZVJ7_NELNU</name>
<dbReference type="Proteomes" id="UP000607653">
    <property type="component" value="Unassembled WGS sequence"/>
</dbReference>